<dbReference type="PANTHER" id="PTHR11380">
    <property type="entry name" value="TRANSCRIPTION INITIATION FACTOR TFIID/SUPT3-RELATED"/>
    <property type="match status" value="1"/>
</dbReference>
<comment type="similarity">
    <text evidence="5">Belongs to the SPT3 family.</text>
</comment>
<feature type="region of interest" description="Disordered" evidence="6">
    <location>
        <begin position="256"/>
        <end position="282"/>
    </location>
</feature>
<evidence type="ECO:0000256" key="5">
    <source>
        <dbReference type="ARBA" id="ARBA00061274"/>
    </source>
</evidence>
<dbReference type="InterPro" id="IPR009072">
    <property type="entry name" value="Histone-fold"/>
</dbReference>
<evidence type="ECO:0000256" key="3">
    <source>
        <dbReference type="ARBA" id="ARBA00023163"/>
    </source>
</evidence>
<keyword evidence="8" id="KW-1185">Reference proteome</keyword>
<dbReference type="Pfam" id="PF02269">
    <property type="entry name" value="TFIID-18kDa"/>
    <property type="match status" value="1"/>
</dbReference>
<dbReference type="Proteomes" id="UP001217089">
    <property type="component" value="Unassembled WGS sequence"/>
</dbReference>
<feature type="compositionally biased region" description="Polar residues" evidence="6">
    <location>
        <begin position="36"/>
        <end position="47"/>
    </location>
</feature>
<comment type="caution">
    <text evidence="7">The sequence shown here is derived from an EMBL/GenBank/DDBJ whole genome shotgun (WGS) entry which is preliminary data.</text>
</comment>
<proteinExistence type="inferred from homology"/>
<organism evidence="7 8">
    <name type="scientific">Tegillarca granosa</name>
    <name type="common">Malaysian cockle</name>
    <name type="synonym">Anadara granosa</name>
    <dbReference type="NCBI Taxonomy" id="220873"/>
    <lineage>
        <taxon>Eukaryota</taxon>
        <taxon>Metazoa</taxon>
        <taxon>Spiralia</taxon>
        <taxon>Lophotrochozoa</taxon>
        <taxon>Mollusca</taxon>
        <taxon>Bivalvia</taxon>
        <taxon>Autobranchia</taxon>
        <taxon>Pteriomorphia</taxon>
        <taxon>Arcoida</taxon>
        <taxon>Arcoidea</taxon>
        <taxon>Arcidae</taxon>
        <taxon>Tegillarca</taxon>
    </lineage>
</organism>
<dbReference type="InterPro" id="IPR003195">
    <property type="entry name" value="TFIID_TAF13"/>
</dbReference>
<protein>
    <submittedName>
        <fullName evidence="7">Uncharacterized protein</fullName>
    </submittedName>
</protein>
<evidence type="ECO:0000313" key="7">
    <source>
        <dbReference type="EMBL" id="KAJ8315480.1"/>
    </source>
</evidence>
<comment type="subcellular location">
    <subcellularLocation>
        <location evidence="1">Nucleus</location>
    </subcellularLocation>
</comment>
<dbReference type="SUPFAM" id="SSF47113">
    <property type="entry name" value="Histone-fold"/>
    <property type="match status" value="1"/>
</dbReference>
<name>A0ABQ9FIF8_TEGGR</name>
<feature type="region of interest" description="Disordered" evidence="6">
    <location>
        <begin position="14"/>
        <end position="51"/>
    </location>
</feature>
<feature type="compositionally biased region" description="Low complexity" evidence="6">
    <location>
        <begin position="20"/>
        <end position="34"/>
    </location>
</feature>
<keyword evidence="2" id="KW-0805">Transcription regulation</keyword>
<accession>A0ABQ9FIF8</accession>
<dbReference type="PANTHER" id="PTHR11380:SF16">
    <property type="entry name" value="TRANSCRIPTION INITIATION PROTEIN SPT3 HOMOLOG"/>
    <property type="match status" value="1"/>
</dbReference>
<sequence length="322" mass="36150">MKQFTANVEEKLVKMSSKDGTTGQTGSHSSTAGGKSLQTSQTGNQVSPAKPNTIHWFTSEIQQMMHGFGDCKKPLHDSALLVEEIVHQQMEVLVKLRRLLRYMDLKDMKSLALKGIDEEEAIEQGDKSGAPVKRRRKQCYDFLSSIDQTGELVALFDDDGTDEVKHERLLRAELLTRGMDPKQYLDYTEARQVNFSKKYKSLRFRDWLLTRINLEIKPNPHAMEIVSYLAYETVAQSPPTTPTNTTVTQSNILSVDSTASNKSKAKKRKKSGHPSSVELSTAKAIKPSEIQEAMRRYGHCVGPFASQRNMNAVSPKSRLLCT</sequence>
<evidence type="ECO:0000256" key="2">
    <source>
        <dbReference type="ARBA" id="ARBA00023015"/>
    </source>
</evidence>
<evidence type="ECO:0000313" key="8">
    <source>
        <dbReference type="Proteomes" id="UP001217089"/>
    </source>
</evidence>
<reference evidence="7 8" key="1">
    <citation type="submission" date="2022-12" db="EMBL/GenBank/DDBJ databases">
        <title>Chromosome-level genome of Tegillarca granosa.</title>
        <authorList>
            <person name="Kim J."/>
        </authorList>
    </citation>
    <scope>NUCLEOTIDE SEQUENCE [LARGE SCALE GENOMIC DNA]</scope>
    <source>
        <strain evidence="7">Teg-2019</strain>
        <tissue evidence="7">Adductor muscle</tissue>
    </source>
</reference>
<keyword evidence="3" id="KW-0804">Transcription</keyword>
<evidence type="ECO:0000256" key="4">
    <source>
        <dbReference type="ARBA" id="ARBA00023242"/>
    </source>
</evidence>
<evidence type="ECO:0000256" key="6">
    <source>
        <dbReference type="SAM" id="MobiDB-lite"/>
    </source>
</evidence>
<keyword evidence="4" id="KW-0539">Nucleus</keyword>
<dbReference type="Gene3D" id="1.10.20.10">
    <property type="entry name" value="Histone, subunit A"/>
    <property type="match status" value="1"/>
</dbReference>
<evidence type="ECO:0000256" key="1">
    <source>
        <dbReference type="ARBA" id="ARBA00004123"/>
    </source>
</evidence>
<gene>
    <name evidence="7" type="ORF">KUTeg_007630</name>
</gene>
<feature type="compositionally biased region" description="Basic residues" evidence="6">
    <location>
        <begin position="263"/>
        <end position="272"/>
    </location>
</feature>
<dbReference type="EMBL" id="JARBDR010000337">
    <property type="protein sequence ID" value="KAJ8315480.1"/>
    <property type="molecule type" value="Genomic_DNA"/>
</dbReference>